<dbReference type="Pfam" id="PF08125">
    <property type="entry name" value="Mannitol_dh_C"/>
    <property type="match status" value="1"/>
</dbReference>
<dbReference type="Proteomes" id="UP000247811">
    <property type="component" value="Unassembled WGS sequence"/>
</dbReference>
<proteinExistence type="predicted"/>
<dbReference type="Gene3D" id="1.10.1040.10">
    <property type="entry name" value="N-(1-d-carboxylethyl)-l-norvaline Dehydrogenase, domain 2"/>
    <property type="match status" value="1"/>
</dbReference>
<feature type="domain" description="Mannitol dehydrogenase C-terminal" evidence="4">
    <location>
        <begin position="290"/>
        <end position="463"/>
    </location>
</feature>
<dbReference type="InterPro" id="IPR013131">
    <property type="entry name" value="Mannitol_DH_N"/>
</dbReference>
<dbReference type="PANTHER" id="PTHR43362">
    <property type="entry name" value="MANNITOL DEHYDROGENASE DSF1-RELATED"/>
    <property type="match status" value="1"/>
</dbReference>
<evidence type="ECO:0000256" key="2">
    <source>
        <dbReference type="ARBA" id="ARBA00023027"/>
    </source>
</evidence>
<dbReference type="InterPro" id="IPR000669">
    <property type="entry name" value="Mannitol_DH"/>
</dbReference>
<dbReference type="AlphaFoldDB" id="A0A318H9U6"/>
<dbReference type="PRINTS" id="PR00084">
    <property type="entry name" value="MTLDHDRGNASE"/>
</dbReference>
<dbReference type="InterPro" id="IPR013328">
    <property type="entry name" value="6PGD_dom2"/>
</dbReference>
<dbReference type="SUPFAM" id="SSF51735">
    <property type="entry name" value="NAD(P)-binding Rossmann-fold domains"/>
    <property type="match status" value="1"/>
</dbReference>
<dbReference type="InterPro" id="IPR023027">
    <property type="entry name" value="Mannitol_DH_CS"/>
</dbReference>
<accession>A0A318H9U6</accession>
<dbReference type="Pfam" id="PF01232">
    <property type="entry name" value="Mannitol_dh"/>
    <property type="match status" value="1"/>
</dbReference>
<evidence type="ECO:0000313" key="5">
    <source>
        <dbReference type="EMBL" id="PXW95220.1"/>
    </source>
</evidence>
<dbReference type="GO" id="GO:0016616">
    <property type="term" value="F:oxidoreductase activity, acting on the CH-OH group of donors, NAD or NADP as acceptor"/>
    <property type="evidence" value="ECO:0007669"/>
    <property type="project" value="TreeGrafter"/>
</dbReference>
<dbReference type="Gene3D" id="3.40.50.720">
    <property type="entry name" value="NAD(P)-binding Rossmann-like Domain"/>
    <property type="match status" value="1"/>
</dbReference>
<dbReference type="InterPro" id="IPR008927">
    <property type="entry name" value="6-PGluconate_DH-like_C_sf"/>
</dbReference>
<keyword evidence="2" id="KW-0520">NAD</keyword>
<dbReference type="PANTHER" id="PTHR43362:SF1">
    <property type="entry name" value="MANNITOL DEHYDROGENASE 2-RELATED"/>
    <property type="match status" value="1"/>
</dbReference>
<feature type="domain" description="Mannitol dehydrogenase N-terminal" evidence="3">
    <location>
        <begin position="36"/>
        <end position="281"/>
    </location>
</feature>
<dbReference type="InterPro" id="IPR036291">
    <property type="entry name" value="NAD(P)-bd_dom_sf"/>
</dbReference>
<comment type="caution">
    <text evidence="5">The sequence shown here is derived from an EMBL/GenBank/DDBJ whole genome shotgun (WGS) entry which is preliminary data.</text>
</comment>
<organism evidence="5 6">
    <name type="scientific">Sphaerotilus hippei</name>
    <dbReference type="NCBI Taxonomy" id="744406"/>
    <lineage>
        <taxon>Bacteria</taxon>
        <taxon>Pseudomonadati</taxon>
        <taxon>Pseudomonadota</taxon>
        <taxon>Betaproteobacteria</taxon>
        <taxon>Burkholderiales</taxon>
        <taxon>Sphaerotilaceae</taxon>
        <taxon>Sphaerotilus</taxon>
    </lineage>
</organism>
<evidence type="ECO:0000259" key="4">
    <source>
        <dbReference type="Pfam" id="PF08125"/>
    </source>
</evidence>
<evidence type="ECO:0000259" key="3">
    <source>
        <dbReference type="Pfam" id="PF01232"/>
    </source>
</evidence>
<dbReference type="EMBL" id="QJJS01000010">
    <property type="protein sequence ID" value="PXW95220.1"/>
    <property type="molecule type" value="Genomic_DNA"/>
</dbReference>
<keyword evidence="6" id="KW-1185">Reference proteome</keyword>
<gene>
    <name evidence="5" type="ORF">C7444_11065</name>
</gene>
<dbReference type="InterPro" id="IPR050988">
    <property type="entry name" value="Mannitol_DH/Oxidoreductase"/>
</dbReference>
<sequence length="495" mass="53483">MVVSESTLNILTSSTSARLPADVQMPRYERDALRNGIVHLGLGAFHRAHQALYTEAVLNEGDLRWGIVGVHLRGRRLADVLRAQDQLWSVTERHAEQARTQVVGALRAALFAPEQGEAVLAALADPGVHVITSTVTEKGYSFQPASGELDLDDADLLHDLRHPAAPRSTLGVLAAGLSRRPATAPVTVVCCDNMAANGDQLRQLLLQYADRACPALRGRLTDGSIAFPNTMVDRIVPAATTGSLDWASQRLGLRDEAAIVCEPFTQWVIEDRFAGPRPAWERAGALLTGDVRPFQAMKLRLLNGSHSAIAYLGQLRGRETVAEAMADPLIRTAVRGLMFNDLLPSVTVPAGFDAATYCEQLLHRFDNPALAHRTEQIAMDGTQKVAVRWLPTLRERLAEGASCPWLERALAAWMHYLLQGHAEHGQRLTVSDPGAPALVAVLRQTLAPEALARAALSHAPVFGTEPWPDALAHRLGRHLAALQSGGTEALLASAP</sequence>
<dbReference type="PROSITE" id="PS00974">
    <property type="entry name" value="MANNITOL_DHGENASE"/>
    <property type="match status" value="1"/>
</dbReference>
<evidence type="ECO:0000256" key="1">
    <source>
        <dbReference type="ARBA" id="ARBA00023002"/>
    </source>
</evidence>
<dbReference type="InterPro" id="IPR013118">
    <property type="entry name" value="Mannitol_DH_C"/>
</dbReference>
<keyword evidence="1" id="KW-0560">Oxidoreductase</keyword>
<protein>
    <submittedName>
        <fullName evidence="5">Fructuronate reductase</fullName>
    </submittedName>
</protein>
<reference evidence="5 6" key="1">
    <citation type="submission" date="2018-05" db="EMBL/GenBank/DDBJ databases">
        <title>Genomic Encyclopedia of Type Strains, Phase IV (KMG-IV): sequencing the most valuable type-strain genomes for metagenomic binning, comparative biology and taxonomic classification.</title>
        <authorList>
            <person name="Goeker M."/>
        </authorList>
    </citation>
    <scope>NUCLEOTIDE SEQUENCE [LARGE SCALE GENOMIC DNA]</scope>
    <source>
        <strain evidence="5 6">DSM 566</strain>
    </source>
</reference>
<dbReference type="SUPFAM" id="SSF48179">
    <property type="entry name" value="6-phosphogluconate dehydrogenase C-terminal domain-like"/>
    <property type="match status" value="1"/>
</dbReference>
<name>A0A318H9U6_9BURK</name>
<dbReference type="OrthoDB" id="271711at2"/>
<evidence type="ECO:0000313" key="6">
    <source>
        <dbReference type="Proteomes" id="UP000247811"/>
    </source>
</evidence>
<dbReference type="GO" id="GO:0019594">
    <property type="term" value="P:mannitol metabolic process"/>
    <property type="evidence" value="ECO:0007669"/>
    <property type="project" value="InterPro"/>
</dbReference>